<dbReference type="PROSITE" id="PS00246">
    <property type="entry name" value="WNT1"/>
    <property type="match status" value="1"/>
</dbReference>
<keyword evidence="7" id="KW-1015">Disulfide bond</keyword>
<dbReference type="PANTHER" id="PTHR12027">
    <property type="entry name" value="WNT RELATED"/>
    <property type="match status" value="1"/>
</dbReference>
<dbReference type="GO" id="GO:0005615">
    <property type="term" value="C:extracellular space"/>
    <property type="evidence" value="ECO:0007669"/>
    <property type="project" value="TreeGrafter"/>
</dbReference>
<gene>
    <name evidence="10" type="ORF">CUNI_LOCUS1280</name>
</gene>
<proteinExistence type="inferred from homology"/>
<evidence type="ECO:0000256" key="1">
    <source>
        <dbReference type="ARBA" id="ARBA00004498"/>
    </source>
</evidence>
<evidence type="ECO:0000256" key="3">
    <source>
        <dbReference type="ARBA" id="ARBA00022473"/>
    </source>
</evidence>
<dbReference type="GO" id="GO:0060070">
    <property type="term" value="P:canonical Wnt signaling pathway"/>
    <property type="evidence" value="ECO:0007669"/>
    <property type="project" value="TreeGrafter"/>
</dbReference>
<evidence type="ECO:0000256" key="2">
    <source>
        <dbReference type="ARBA" id="ARBA00005683"/>
    </source>
</evidence>
<evidence type="ECO:0000256" key="7">
    <source>
        <dbReference type="ARBA" id="ARBA00023157"/>
    </source>
</evidence>
<dbReference type="SMART" id="SM00097">
    <property type="entry name" value="WNT1"/>
    <property type="match status" value="1"/>
</dbReference>
<keyword evidence="6 9" id="KW-0879">Wnt signaling pathway</keyword>
<dbReference type="PANTHER" id="PTHR12027:SF97">
    <property type="entry name" value="PROTEIN WNT-4"/>
    <property type="match status" value="1"/>
</dbReference>
<keyword evidence="4" id="KW-0964">Secreted</keyword>
<evidence type="ECO:0000313" key="10">
    <source>
        <dbReference type="EMBL" id="CAG5115722.1"/>
    </source>
</evidence>
<comment type="caution">
    <text evidence="10">The sequence shown here is derived from an EMBL/GenBank/DDBJ whole genome shotgun (WGS) entry which is preliminary data.</text>
</comment>
<dbReference type="GO" id="GO:0005125">
    <property type="term" value="F:cytokine activity"/>
    <property type="evidence" value="ECO:0007669"/>
    <property type="project" value="TreeGrafter"/>
</dbReference>
<dbReference type="EMBL" id="CAJHNH020000156">
    <property type="protein sequence ID" value="CAG5115722.1"/>
    <property type="molecule type" value="Genomic_DNA"/>
</dbReference>
<dbReference type="InterPro" id="IPR018161">
    <property type="entry name" value="Wnt_CS"/>
</dbReference>
<dbReference type="Proteomes" id="UP000678393">
    <property type="component" value="Unassembled WGS sequence"/>
</dbReference>
<dbReference type="Pfam" id="PF00110">
    <property type="entry name" value="wnt"/>
    <property type="match status" value="1"/>
</dbReference>
<evidence type="ECO:0000256" key="6">
    <source>
        <dbReference type="ARBA" id="ARBA00022687"/>
    </source>
</evidence>
<dbReference type="GO" id="GO:0030182">
    <property type="term" value="P:neuron differentiation"/>
    <property type="evidence" value="ECO:0007669"/>
    <property type="project" value="TreeGrafter"/>
</dbReference>
<dbReference type="OrthoDB" id="5945655at2759"/>
<dbReference type="CDD" id="cd19341">
    <property type="entry name" value="Wnt_Wnt9"/>
    <property type="match status" value="1"/>
</dbReference>
<dbReference type="InterPro" id="IPR043158">
    <property type="entry name" value="Wnt_C"/>
</dbReference>
<keyword evidence="11" id="KW-1185">Reference proteome</keyword>
<protein>
    <recommendedName>
        <fullName evidence="9">Protein Wnt</fullName>
    </recommendedName>
</protein>
<comment type="similarity">
    <text evidence="2 9">Belongs to the Wnt family.</text>
</comment>
<accession>A0A8S3YK21</accession>
<comment type="function">
    <text evidence="9">Ligand for members of the frizzled family of seven transmembrane receptors.</text>
</comment>
<keyword evidence="5" id="KW-0272">Extracellular matrix</keyword>
<evidence type="ECO:0000256" key="5">
    <source>
        <dbReference type="ARBA" id="ARBA00022530"/>
    </source>
</evidence>
<sequence>MRNLQQGQKVTSVDLCNMLVLQKKQKRQCSRGKGVAETLVRASRLSAMECQHQFQHERWNCSLGDYRKHILRKGFKETSFLYAISSAGLVHEVARACAQGIIDRCTCDESKHLENTETWRWGGCGDNIRFGLKFTRKFLHGGKRSEKDIRGTVDEHNSEAGIKVVKDLVNTTCKCHGVSGSCTVRTCWIQLAPFKTVGNVLKSKYEKSAKVIFHPNQATGQPQLMKRRSALADSSYSPAEMNIVPLKKSELTYIDNSPDFCLNSSYSPGTSGRSCLKGDNCDTMCCGRGYNVQKQIQQTPCKCEAIWCCKITCSVCFFEKEVYLCK</sequence>
<dbReference type="InterPro" id="IPR005817">
    <property type="entry name" value="Wnt"/>
</dbReference>
<dbReference type="GO" id="GO:0005109">
    <property type="term" value="F:frizzled binding"/>
    <property type="evidence" value="ECO:0007669"/>
    <property type="project" value="TreeGrafter"/>
</dbReference>
<name>A0A8S3YK21_9EUPU</name>
<reference evidence="10" key="1">
    <citation type="submission" date="2021-04" db="EMBL/GenBank/DDBJ databases">
        <authorList>
            <consortium name="Molecular Ecology Group"/>
        </authorList>
    </citation>
    <scope>NUCLEOTIDE SEQUENCE</scope>
</reference>
<dbReference type="Gene3D" id="3.30.2460.20">
    <property type="match status" value="1"/>
</dbReference>
<organism evidence="10 11">
    <name type="scientific">Candidula unifasciata</name>
    <dbReference type="NCBI Taxonomy" id="100452"/>
    <lineage>
        <taxon>Eukaryota</taxon>
        <taxon>Metazoa</taxon>
        <taxon>Spiralia</taxon>
        <taxon>Lophotrochozoa</taxon>
        <taxon>Mollusca</taxon>
        <taxon>Gastropoda</taxon>
        <taxon>Heterobranchia</taxon>
        <taxon>Euthyneura</taxon>
        <taxon>Panpulmonata</taxon>
        <taxon>Eupulmonata</taxon>
        <taxon>Stylommatophora</taxon>
        <taxon>Helicina</taxon>
        <taxon>Helicoidea</taxon>
        <taxon>Geomitridae</taxon>
        <taxon>Candidula</taxon>
    </lineage>
</organism>
<evidence type="ECO:0000256" key="9">
    <source>
        <dbReference type="RuleBase" id="RU003500"/>
    </source>
</evidence>
<dbReference type="GO" id="GO:0045165">
    <property type="term" value="P:cell fate commitment"/>
    <property type="evidence" value="ECO:0007669"/>
    <property type="project" value="TreeGrafter"/>
</dbReference>
<keyword evidence="8" id="KW-0449">Lipoprotein</keyword>
<evidence type="ECO:0000256" key="4">
    <source>
        <dbReference type="ARBA" id="ARBA00022525"/>
    </source>
</evidence>
<evidence type="ECO:0000313" key="11">
    <source>
        <dbReference type="Proteomes" id="UP000678393"/>
    </source>
</evidence>
<comment type="subcellular location">
    <subcellularLocation>
        <location evidence="1 9">Secreted</location>
        <location evidence="1 9">Extracellular space</location>
        <location evidence="1 9">Extracellular matrix</location>
    </subcellularLocation>
</comment>
<evidence type="ECO:0000256" key="8">
    <source>
        <dbReference type="ARBA" id="ARBA00023288"/>
    </source>
</evidence>
<keyword evidence="3 9" id="KW-0217">Developmental protein</keyword>
<dbReference type="AlphaFoldDB" id="A0A8S3YK21"/>
<dbReference type="PRINTS" id="PR01349">
    <property type="entry name" value="WNTPROTEIN"/>
</dbReference>